<protein>
    <submittedName>
        <fullName evidence="1">Uncharacterized protein</fullName>
    </submittedName>
</protein>
<comment type="caution">
    <text evidence="1">The sequence shown here is derived from an EMBL/GenBank/DDBJ whole genome shotgun (WGS) entry which is preliminary data.</text>
</comment>
<dbReference type="RefSeq" id="XP_040756925.1">
    <property type="nucleotide sequence ID" value="XM_040899658.1"/>
</dbReference>
<dbReference type="GeneID" id="63816540"/>
<gene>
    <name evidence="1" type="ORF">P175DRAFT_0529090</name>
</gene>
<accession>A0A2T5MAH2</accession>
<dbReference type="Proteomes" id="UP000244073">
    <property type="component" value="Unassembled WGS sequence"/>
</dbReference>
<organism evidence="1 2">
    <name type="scientific">Aspergillus ochraceoroseus IBT 24754</name>
    <dbReference type="NCBI Taxonomy" id="1392256"/>
    <lineage>
        <taxon>Eukaryota</taxon>
        <taxon>Fungi</taxon>
        <taxon>Dikarya</taxon>
        <taxon>Ascomycota</taxon>
        <taxon>Pezizomycotina</taxon>
        <taxon>Eurotiomycetes</taxon>
        <taxon>Eurotiomycetidae</taxon>
        <taxon>Eurotiales</taxon>
        <taxon>Aspergillaceae</taxon>
        <taxon>Aspergillus</taxon>
        <taxon>Aspergillus subgen. Nidulantes</taxon>
    </lineage>
</organism>
<dbReference type="AlphaFoldDB" id="A0A2T5MAH2"/>
<dbReference type="EMBL" id="MSFN02000001">
    <property type="protein sequence ID" value="PTU25533.1"/>
    <property type="molecule type" value="Genomic_DNA"/>
</dbReference>
<evidence type="ECO:0000313" key="1">
    <source>
        <dbReference type="EMBL" id="PTU25533.1"/>
    </source>
</evidence>
<sequence>MPPTNKSVRINAIVTRCLLPSFSQPHIFAGVMAWHAVPPEMGRWRRPFSLGVEIKKKAREHEMNYDTKKHTVSNFSKRPVLLIRPVPFPKCASGTSRRMVNPQPACPGKLEEWTGAVWGYHTRTNEKGLEASVETGLAVGWRNSQYWVEFESLSRTCSSPILEGFWHCCRRPTDFDLNPKSSGWAPIVRQSRRKRLEDPQPNLSGDLVGENDVSRALRHCLKRYSKFQISKQPPTVFQTNWNYCYLTRKESRGGVAPLSLQIISKTAVCAQDIYDSGHPF</sequence>
<evidence type="ECO:0000313" key="2">
    <source>
        <dbReference type="Proteomes" id="UP000244073"/>
    </source>
</evidence>
<reference evidence="1 2" key="1">
    <citation type="journal article" date="2018" name="Proc. Natl. Acad. Sci. U.S.A.">
        <title>Linking secondary metabolites to gene clusters through genome sequencing of six diverse Aspergillus species.</title>
        <authorList>
            <person name="Kaerboelling I."/>
            <person name="Vesth T.C."/>
            <person name="Frisvad J.C."/>
            <person name="Nybo J.L."/>
            <person name="Theobald S."/>
            <person name="Kuo A."/>
            <person name="Bowyer P."/>
            <person name="Matsuda Y."/>
            <person name="Mondo S."/>
            <person name="Lyhne E.K."/>
            <person name="Kogle M.E."/>
            <person name="Clum A."/>
            <person name="Lipzen A."/>
            <person name="Salamov A."/>
            <person name="Ngan C.Y."/>
            <person name="Daum C."/>
            <person name="Chiniquy J."/>
            <person name="Barry K."/>
            <person name="LaButti K."/>
            <person name="Haridas S."/>
            <person name="Simmons B.A."/>
            <person name="Magnuson J.K."/>
            <person name="Mortensen U.H."/>
            <person name="Larsen T.O."/>
            <person name="Grigoriev I.V."/>
            <person name="Baker S.E."/>
            <person name="Andersen M.R."/>
        </authorList>
    </citation>
    <scope>NUCLEOTIDE SEQUENCE [LARGE SCALE GENOMIC DNA]</scope>
    <source>
        <strain evidence="1 2">IBT 24754</strain>
    </source>
</reference>
<proteinExistence type="predicted"/>
<dbReference type="VEuPathDB" id="FungiDB:P175DRAFT_0529090"/>
<name>A0A2T5MAH2_9EURO</name>